<proteinExistence type="inferred from homology"/>
<feature type="compositionally biased region" description="Basic and acidic residues" evidence="4">
    <location>
        <begin position="239"/>
        <end position="254"/>
    </location>
</feature>
<feature type="region of interest" description="Disordered" evidence="4">
    <location>
        <begin position="212"/>
        <end position="324"/>
    </location>
</feature>
<dbReference type="VEuPathDB" id="FungiDB:PABG_00459"/>
<dbReference type="InterPro" id="IPR018618">
    <property type="entry name" value="GID4/10-like"/>
</dbReference>
<comment type="subcellular location">
    <subcellularLocation>
        <location evidence="1">Nucleus</location>
    </subcellularLocation>
</comment>
<comment type="similarity">
    <text evidence="2">Belongs to the mago nashi family.</text>
</comment>
<evidence type="ECO:0000256" key="1">
    <source>
        <dbReference type="ARBA" id="ARBA00004123"/>
    </source>
</evidence>
<dbReference type="Gene3D" id="3.30.1560.10">
    <property type="entry name" value="Mago nashi"/>
    <property type="match status" value="1"/>
</dbReference>
<name>A0A1D2J9M4_PARBR</name>
<sequence>MATSNEPFYVRYYSGHSGRFGHEFLEFDFRSLGDGRSASARYANNSNYRNDSLIRKEMCVSSLMISEIKRIIKESEIMKEDDSKWPQKNKDGRQELEIRLGNDHISFETAKIGSLVDVTESADPEGLRVFYYLVQDLKALVFSLISLHFKVSSFNSSLAMLYILYYYRSNLSEQLLLTKVMNENEILKCHALFYILLAALVVLASIKSPMPTPSSNPQQLSTAYPADPVSAPRPTCPPEPDRIATFRASSEERIVPNADDDASSIASASTPYSQSQLSQPLNAHSQTALSQNLEIPSQVASQKSTKADDDVEMESLKPAASVSACAPPPANVYPPAYTSSTTSTMDYEISTVRLLPNHWSSFLRAGSKFVGTQQSDRQIYNVDVEIKHVDMSEWYLCGYLRIQGLTEDHPTLTTFFEAEIIGTKYSFLTNHPSWGATDQTDLQHWGRFPAYRPIAKFVRKDDFKLVTAAQHPDIFMRWKECFLVPDHRVRTISGASFEGFYYICFNRVKGTVSGIYFHAKSEKYQQLELKHMENNGCFGAMEFR</sequence>
<evidence type="ECO:0000256" key="3">
    <source>
        <dbReference type="ARBA" id="ARBA00023242"/>
    </source>
</evidence>
<dbReference type="PANTHER" id="PTHR12638:SF0">
    <property type="entry name" value="MAGO HOMOLOG, EXON JUNCTION COMPLEX SUBUNIT-RELATED"/>
    <property type="match status" value="1"/>
</dbReference>
<dbReference type="AlphaFoldDB" id="A0A1D2J9M4"/>
<keyword evidence="3" id="KW-0539">Nucleus</keyword>
<dbReference type="Proteomes" id="UP000242814">
    <property type="component" value="Unassembled WGS sequence"/>
</dbReference>
<dbReference type="GO" id="GO:0008380">
    <property type="term" value="P:RNA splicing"/>
    <property type="evidence" value="ECO:0007669"/>
    <property type="project" value="InterPro"/>
</dbReference>
<gene>
    <name evidence="5" type="ORF">ACO22_05685</name>
</gene>
<dbReference type="PANTHER" id="PTHR12638">
    <property type="entry name" value="PROTEIN MAGO NASHI HOMOLOG"/>
    <property type="match status" value="1"/>
</dbReference>
<dbReference type="Pfam" id="PF02792">
    <property type="entry name" value="Mago_nashi"/>
    <property type="match status" value="1"/>
</dbReference>
<dbReference type="VEuPathDB" id="FungiDB:PABG_00460"/>
<dbReference type="SUPFAM" id="SSF89817">
    <property type="entry name" value="Mago nashi protein"/>
    <property type="match status" value="1"/>
</dbReference>
<dbReference type="InterPro" id="IPR004023">
    <property type="entry name" value="Mago_nashi"/>
</dbReference>
<evidence type="ECO:0000256" key="4">
    <source>
        <dbReference type="SAM" id="MobiDB-lite"/>
    </source>
</evidence>
<dbReference type="FunFam" id="3.30.1560.10:FF:000001">
    <property type="entry name" value="Protein mago nashi homolog"/>
    <property type="match status" value="1"/>
</dbReference>
<feature type="compositionally biased region" description="Polar residues" evidence="4">
    <location>
        <begin position="213"/>
        <end position="222"/>
    </location>
</feature>
<dbReference type="VEuPathDB" id="FungiDB:PADG_02873"/>
<evidence type="ECO:0000313" key="6">
    <source>
        <dbReference type="Proteomes" id="UP000242814"/>
    </source>
</evidence>
<comment type="caution">
    <text evidence="5">The sequence shown here is derived from an EMBL/GenBank/DDBJ whole genome shotgun (WGS) entry which is preliminary data.</text>
</comment>
<dbReference type="OrthoDB" id="6495301at2759"/>
<feature type="compositionally biased region" description="Polar residues" evidence="4">
    <location>
        <begin position="270"/>
        <end position="304"/>
    </location>
</feature>
<evidence type="ECO:0000256" key="2">
    <source>
        <dbReference type="ARBA" id="ARBA00009270"/>
    </source>
</evidence>
<dbReference type="CDD" id="cd11295">
    <property type="entry name" value="Mago_nashi"/>
    <property type="match status" value="1"/>
</dbReference>
<reference evidence="5 6" key="1">
    <citation type="submission" date="2016-06" db="EMBL/GenBank/DDBJ databases">
        <authorList>
            <person name="Kjaerup R.B."/>
            <person name="Dalgaard T.S."/>
            <person name="Juul-Madsen H.R."/>
        </authorList>
    </citation>
    <scope>NUCLEOTIDE SEQUENCE [LARGE SCALE GENOMIC DNA]</scope>
    <source>
        <strain evidence="5 6">Pb300</strain>
    </source>
</reference>
<organism evidence="5 6">
    <name type="scientific">Paracoccidioides brasiliensis</name>
    <dbReference type="NCBI Taxonomy" id="121759"/>
    <lineage>
        <taxon>Eukaryota</taxon>
        <taxon>Fungi</taxon>
        <taxon>Dikarya</taxon>
        <taxon>Ascomycota</taxon>
        <taxon>Pezizomycotina</taxon>
        <taxon>Eurotiomycetes</taxon>
        <taxon>Eurotiomycetidae</taxon>
        <taxon>Onygenales</taxon>
        <taxon>Ajellomycetaceae</taxon>
        <taxon>Paracoccidioides</taxon>
    </lineage>
</organism>
<protein>
    <submittedName>
        <fullName evidence="5">Uncharacterized protein</fullName>
    </submittedName>
</protein>
<dbReference type="GO" id="GO:0035145">
    <property type="term" value="C:exon-exon junction complex"/>
    <property type="evidence" value="ECO:0007669"/>
    <property type="project" value="InterPro"/>
</dbReference>
<accession>A0A1D2J9M4</accession>
<evidence type="ECO:0000313" key="5">
    <source>
        <dbReference type="EMBL" id="ODH21312.1"/>
    </source>
</evidence>
<dbReference type="VEuPathDB" id="FungiDB:PADG_02874"/>
<dbReference type="InterPro" id="IPR036605">
    <property type="entry name" value="Mago_nashi_sf"/>
</dbReference>
<dbReference type="Pfam" id="PF09783">
    <property type="entry name" value="Vac_ImportDeg"/>
    <property type="match status" value="1"/>
</dbReference>
<dbReference type="EMBL" id="LZYO01000264">
    <property type="protein sequence ID" value="ODH21312.1"/>
    <property type="molecule type" value="Genomic_DNA"/>
</dbReference>